<organism evidence="1 2">
    <name type="scientific">Candidatus Coprosoma intestinipullorum</name>
    <dbReference type="NCBI Taxonomy" id="2840752"/>
    <lineage>
        <taxon>Bacteria</taxon>
        <taxon>Bacillati</taxon>
        <taxon>Bacillota</taxon>
        <taxon>Bacillota incertae sedis</taxon>
        <taxon>Candidatus Coprosoma</taxon>
    </lineage>
</organism>
<proteinExistence type="predicted"/>
<protein>
    <submittedName>
        <fullName evidence="1">Uncharacterized protein</fullName>
    </submittedName>
</protein>
<evidence type="ECO:0000313" key="2">
    <source>
        <dbReference type="Proteomes" id="UP000886786"/>
    </source>
</evidence>
<evidence type="ECO:0000313" key="1">
    <source>
        <dbReference type="EMBL" id="HIQ90040.1"/>
    </source>
</evidence>
<dbReference type="Proteomes" id="UP000886786">
    <property type="component" value="Unassembled WGS sequence"/>
</dbReference>
<reference evidence="1" key="1">
    <citation type="submission" date="2020-10" db="EMBL/GenBank/DDBJ databases">
        <authorList>
            <person name="Gilroy R."/>
        </authorList>
    </citation>
    <scope>NUCLEOTIDE SEQUENCE</scope>
    <source>
        <strain evidence="1">CHK147-3167</strain>
    </source>
</reference>
<sequence length="139" mass="15929">MNSELLDRLMALKDDMINVLVNKKIILENIFTSMDINQEIDEAFSTEGVLFKKYLSLIKNPGNSDEYILEISKINSLLSDYEDFSLDRTFLINEIISEYCEECGAGIQAFDNAFEEVGKKIDETVDSKIDTDKKLVLKR</sequence>
<name>A0A9D0ZRL8_9FIRM</name>
<gene>
    <name evidence="1" type="ORF">IAB27_00205</name>
</gene>
<dbReference type="AlphaFoldDB" id="A0A9D0ZRL8"/>
<dbReference type="EMBL" id="DVFV01000005">
    <property type="protein sequence ID" value="HIQ90040.1"/>
    <property type="molecule type" value="Genomic_DNA"/>
</dbReference>
<reference evidence="1" key="2">
    <citation type="journal article" date="2021" name="PeerJ">
        <title>Extensive microbial diversity within the chicken gut microbiome revealed by metagenomics and culture.</title>
        <authorList>
            <person name="Gilroy R."/>
            <person name="Ravi A."/>
            <person name="Getino M."/>
            <person name="Pursley I."/>
            <person name="Horton D.L."/>
            <person name="Alikhan N.F."/>
            <person name="Baker D."/>
            <person name="Gharbi K."/>
            <person name="Hall N."/>
            <person name="Watson M."/>
            <person name="Adriaenssens E.M."/>
            <person name="Foster-Nyarko E."/>
            <person name="Jarju S."/>
            <person name="Secka A."/>
            <person name="Antonio M."/>
            <person name="Oren A."/>
            <person name="Chaudhuri R.R."/>
            <person name="La Ragione R."/>
            <person name="Hildebrand F."/>
            <person name="Pallen M.J."/>
        </authorList>
    </citation>
    <scope>NUCLEOTIDE SEQUENCE</scope>
    <source>
        <strain evidence="1">CHK147-3167</strain>
    </source>
</reference>
<comment type="caution">
    <text evidence="1">The sequence shown here is derived from an EMBL/GenBank/DDBJ whole genome shotgun (WGS) entry which is preliminary data.</text>
</comment>
<accession>A0A9D0ZRL8</accession>